<evidence type="ECO:0000256" key="4">
    <source>
        <dbReference type="ARBA" id="ARBA00022692"/>
    </source>
</evidence>
<name>A0A4Y7QLL0_9AGAM</name>
<dbReference type="EMBL" id="ML170157">
    <property type="protein sequence ID" value="TDL28523.1"/>
    <property type="molecule type" value="Genomic_DNA"/>
</dbReference>
<evidence type="ECO:0000256" key="10">
    <source>
        <dbReference type="RuleBase" id="RU000488"/>
    </source>
</evidence>
<dbReference type="GO" id="GO:0031966">
    <property type="term" value="C:mitochondrial membrane"/>
    <property type="evidence" value="ECO:0007669"/>
    <property type="project" value="UniProtKB-SubCell"/>
</dbReference>
<evidence type="ECO:0000256" key="1">
    <source>
        <dbReference type="ARBA" id="ARBA00004225"/>
    </source>
</evidence>
<dbReference type="VEuPathDB" id="FungiDB:BD410DRAFT_818082"/>
<gene>
    <name evidence="12" type="ORF">BD410DRAFT_818082</name>
</gene>
<dbReference type="Gene3D" id="1.50.40.10">
    <property type="entry name" value="Mitochondrial carrier domain"/>
    <property type="match status" value="1"/>
</dbReference>
<dbReference type="GO" id="GO:1990575">
    <property type="term" value="P:mitochondrial L-ornithine transmembrane transport"/>
    <property type="evidence" value="ECO:0007669"/>
    <property type="project" value="TreeGrafter"/>
</dbReference>
<evidence type="ECO:0000256" key="3">
    <source>
        <dbReference type="ARBA" id="ARBA00022448"/>
    </source>
</evidence>
<dbReference type="PROSITE" id="PS50920">
    <property type="entry name" value="SOLCAR"/>
    <property type="match status" value="3"/>
</dbReference>
<dbReference type="SUPFAM" id="SSF103506">
    <property type="entry name" value="Mitochondrial carrier"/>
    <property type="match status" value="1"/>
</dbReference>
<protein>
    <submittedName>
        <fullName evidence="12">Mitochondrial carrier</fullName>
    </submittedName>
</protein>
<keyword evidence="5" id="KW-0677">Repeat</keyword>
<dbReference type="PANTHER" id="PTHR45624">
    <property type="entry name" value="MITOCHONDRIAL BASIC AMINO ACIDS TRANSPORTER-RELATED"/>
    <property type="match status" value="1"/>
</dbReference>
<keyword evidence="3 10" id="KW-0813">Transport</keyword>
<keyword evidence="4 9" id="KW-0812">Transmembrane</keyword>
<evidence type="ECO:0000313" key="12">
    <source>
        <dbReference type="EMBL" id="TDL28523.1"/>
    </source>
</evidence>
<dbReference type="InterPro" id="IPR023395">
    <property type="entry name" value="MCP_dom_sf"/>
</dbReference>
<evidence type="ECO:0000256" key="7">
    <source>
        <dbReference type="ARBA" id="ARBA00023128"/>
    </source>
</evidence>
<organism evidence="12 13">
    <name type="scientific">Rickenella mellea</name>
    <dbReference type="NCBI Taxonomy" id="50990"/>
    <lineage>
        <taxon>Eukaryota</taxon>
        <taxon>Fungi</taxon>
        <taxon>Dikarya</taxon>
        <taxon>Basidiomycota</taxon>
        <taxon>Agaricomycotina</taxon>
        <taxon>Agaricomycetes</taxon>
        <taxon>Hymenochaetales</taxon>
        <taxon>Rickenellaceae</taxon>
        <taxon>Rickenella</taxon>
    </lineage>
</organism>
<keyword evidence="13" id="KW-1185">Reference proteome</keyword>
<comment type="similarity">
    <text evidence="2 10">Belongs to the mitochondrial carrier (TC 2.A.29) family.</text>
</comment>
<dbReference type="InterPro" id="IPR018108">
    <property type="entry name" value="MCP_transmembrane"/>
</dbReference>
<feature type="transmembrane region" description="Helical" evidence="11">
    <location>
        <begin position="214"/>
        <end position="235"/>
    </location>
</feature>
<accession>A0A4Y7QLL0</accession>
<evidence type="ECO:0000256" key="11">
    <source>
        <dbReference type="SAM" id="Phobius"/>
    </source>
</evidence>
<sequence>MGDDARASTHIRIAGIFAGTASGLTKVAVGHGFDTIKTRLQCSPPGTYSGAIDCLMKTVRNESVFALYKGATPPALGWAAIDSVLLGSLHNYRLLLIRHGWTEPVPGTDGRRLTIVAHGIAGLFAGLTSTILATPIELIKVKLQLQVQRSPADREFKSPIHCAREILRRQGPTGLWTGFGGSIAFRSNFMWMFICYETFMRGFSRLKGTSFEVGPGLATFLSGGLGSFGFWFMAIPADNVKNRMMAASLDAPRLSVIAITRNIFRVDGLRGFFRGLTPCVLRAFPVNASALFVYEGLMRMFGAEKSHLDLYAAGIKMYMLSMYD</sequence>
<evidence type="ECO:0000256" key="2">
    <source>
        <dbReference type="ARBA" id="ARBA00006375"/>
    </source>
</evidence>
<reference evidence="12 13" key="1">
    <citation type="submission" date="2018-06" db="EMBL/GenBank/DDBJ databases">
        <title>A transcriptomic atlas of mushroom development highlights an independent origin of complex multicellularity.</title>
        <authorList>
            <consortium name="DOE Joint Genome Institute"/>
            <person name="Krizsan K."/>
            <person name="Almasi E."/>
            <person name="Merenyi Z."/>
            <person name="Sahu N."/>
            <person name="Viragh M."/>
            <person name="Koszo T."/>
            <person name="Mondo S."/>
            <person name="Kiss B."/>
            <person name="Balint B."/>
            <person name="Kues U."/>
            <person name="Barry K."/>
            <person name="Hegedus J.C."/>
            <person name="Henrissat B."/>
            <person name="Johnson J."/>
            <person name="Lipzen A."/>
            <person name="Ohm R."/>
            <person name="Nagy I."/>
            <person name="Pangilinan J."/>
            <person name="Yan J."/>
            <person name="Xiong Y."/>
            <person name="Grigoriev I.V."/>
            <person name="Hibbett D.S."/>
            <person name="Nagy L.G."/>
        </authorList>
    </citation>
    <scope>NUCLEOTIDE SEQUENCE [LARGE SCALE GENOMIC DNA]</scope>
    <source>
        <strain evidence="12 13">SZMC22713</strain>
    </source>
</reference>
<dbReference type="Proteomes" id="UP000294933">
    <property type="component" value="Unassembled WGS sequence"/>
</dbReference>
<evidence type="ECO:0000256" key="6">
    <source>
        <dbReference type="ARBA" id="ARBA00022989"/>
    </source>
</evidence>
<evidence type="ECO:0000256" key="5">
    <source>
        <dbReference type="ARBA" id="ARBA00022737"/>
    </source>
</evidence>
<feature type="repeat" description="Solcar" evidence="9">
    <location>
        <begin position="9"/>
        <end position="95"/>
    </location>
</feature>
<dbReference type="InterPro" id="IPR050567">
    <property type="entry name" value="Mitochondrial_Carrier"/>
</dbReference>
<keyword evidence="8 9" id="KW-0472">Membrane</keyword>
<feature type="repeat" description="Solcar" evidence="9">
    <location>
        <begin position="214"/>
        <end position="300"/>
    </location>
</feature>
<proteinExistence type="inferred from homology"/>
<evidence type="ECO:0000313" key="13">
    <source>
        <dbReference type="Proteomes" id="UP000294933"/>
    </source>
</evidence>
<dbReference type="Pfam" id="PF00153">
    <property type="entry name" value="Mito_carr"/>
    <property type="match status" value="3"/>
</dbReference>
<feature type="transmembrane region" description="Helical" evidence="11">
    <location>
        <begin position="174"/>
        <end position="194"/>
    </location>
</feature>
<evidence type="ECO:0000256" key="8">
    <source>
        <dbReference type="ARBA" id="ARBA00023136"/>
    </source>
</evidence>
<dbReference type="STRING" id="50990.A0A4Y7QLL0"/>
<comment type="subcellular location">
    <subcellularLocation>
        <location evidence="1">Mitochondrion membrane</location>
        <topology evidence="1">Multi-pass membrane protein</topology>
    </subcellularLocation>
</comment>
<dbReference type="PANTHER" id="PTHR45624:SF57">
    <property type="entry name" value="MITOCHONDRIAL SUBSTRATE CARRIER FAMILY PROTEIN L"/>
    <property type="match status" value="1"/>
</dbReference>
<keyword evidence="6 11" id="KW-1133">Transmembrane helix</keyword>
<feature type="repeat" description="Solcar" evidence="9">
    <location>
        <begin position="113"/>
        <end position="202"/>
    </location>
</feature>
<evidence type="ECO:0000256" key="9">
    <source>
        <dbReference type="PROSITE-ProRule" id="PRU00282"/>
    </source>
</evidence>
<dbReference type="AlphaFoldDB" id="A0A4Y7QLL0"/>
<dbReference type="OrthoDB" id="193856at2759"/>
<keyword evidence="7" id="KW-0496">Mitochondrion</keyword>
<dbReference type="GO" id="GO:0000064">
    <property type="term" value="F:L-ornithine transmembrane transporter activity"/>
    <property type="evidence" value="ECO:0007669"/>
    <property type="project" value="TreeGrafter"/>
</dbReference>